<proteinExistence type="predicted"/>
<feature type="transmembrane region" description="Helical" evidence="1">
    <location>
        <begin position="40"/>
        <end position="65"/>
    </location>
</feature>
<accession>A0A2P2JP71</accession>
<name>A0A2P2JP71_RHIMU</name>
<sequence>MEVVEKNNVLVGDFMPSVKFTGNVRTCAYLDPTEPQHAKVWIPSIIIFIMSPFFTCLMSISPLTLSGLDQ</sequence>
<keyword evidence="1" id="KW-1133">Transmembrane helix</keyword>
<keyword evidence="1" id="KW-0472">Membrane</keyword>
<evidence type="ECO:0000256" key="1">
    <source>
        <dbReference type="SAM" id="Phobius"/>
    </source>
</evidence>
<reference evidence="2" key="1">
    <citation type="submission" date="2018-02" db="EMBL/GenBank/DDBJ databases">
        <title>Rhizophora mucronata_Transcriptome.</title>
        <authorList>
            <person name="Meera S.P."/>
            <person name="Sreeshan A."/>
            <person name="Augustine A."/>
        </authorList>
    </citation>
    <scope>NUCLEOTIDE SEQUENCE</scope>
    <source>
        <tissue evidence="2">Leaf</tissue>
    </source>
</reference>
<dbReference type="AlphaFoldDB" id="A0A2P2JP71"/>
<dbReference type="EMBL" id="GGEC01014785">
    <property type="protein sequence ID" value="MBW95268.1"/>
    <property type="molecule type" value="Transcribed_RNA"/>
</dbReference>
<keyword evidence="1" id="KW-0812">Transmembrane</keyword>
<evidence type="ECO:0000313" key="2">
    <source>
        <dbReference type="EMBL" id="MBW95268.1"/>
    </source>
</evidence>
<organism evidence="2">
    <name type="scientific">Rhizophora mucronata</name>
    <name type="common">Asiatic mangrove</name>
    <dbReference type="NCBI Taxonomy" id="61149"/>
    <lineage>
        <taxon>Eukaryota</taxon>
        <taxon>Viridiplantae</taxon>
        <taxon>Streptophyta</taxon>
        <taxon>Embryophyta</taxon>
        <taxon>Tracheophyta</taxon>
        <taxon>Spermatophyta</taxon>
        <taxon>Magnoliopsida</taxon>
        <taxon>eudicotyledons</taxon>
        <taxon>Gunneridae</taxon>
        <taxon>Pentapetalae</taxon>
        <taxon>rosids</taxon>
        <taxon>fabids</taxon>
        <taxon>Malpighiales</taxon>
        <taxon>Rhizophoraceae</taxon>
        <taxon>Rhizophora</taxon>
    </lineage>
</organism>
<protein>
    <submittedName>
        <fullName evidence="2">Uncharacterized protein MANES_12G072100</fullName>
    </submittedName>
</protein>